<dbReference type="InterPro" id="IPR036390">
    <property type="entry name" value="WH_DNA-bd_sf"/>
</dbReference>
<keyword evidence="3" id="KW-1017">Isopeptide bond</keyword>
<dbReference type="UniPathway" id="UPA00143"/>
<evidence type="ECO:0000256" key="10">
    <source>
        <dbReference type="SAM" id="Phobius"/>
    </source>
</evidence>
<evidence type="ECO:0000256" key="5">
    <source>
        <dbReference type="ARBA" id="ARBA00022843"/>
    </source>
</evidence>
<feature type="domain" description="Cullin family profile" evidence="11">
    <location>
        <begin position="591"/>
        <end position="808"/>
    </location>
</feature>
<evidence type="ECO:0000313" key="13">
    <source>
        <dbReference type="Proteomes" id="UP000241769"/>
    </source>
</evidence>
<dbReference type="SMART" id="SM00182">
    <property type="entry name" value="CULLIN"/>
    <property type="match status" value="1"/>
</dbReference>
<dbReference type="Proteomes" id="UP000241769">
    <property type="component" value="Unassembled WGS sequence"/>
</dbReference>
<dbReference type="PANTHER" id="PTHR11932">
    <property type="entry name" value="CULLIN"/>
    <property type="match status" value="1"/>
</dbReference>
<feature type="transmembrane region" description="Helical" evidence="10">
    <location>
        <begin position="54"/>
        <end position="74"/>
    </location>
</feature>
<dbReference type="STRING" id="1890364.A0A2P6NFB3"/>
<name>A0A2P6NFB3_9EUKA</name>
<dbReference type="AlphaFoldDB" id="A0A2P6NFB3"/>
<evidence type="ECO:0000256" key="8">
    <source>
        <dbReference type="RuleBase" id="RU003829"/>
    </source>
</evidence>
<evidence type="ECO:0000256" key="9">
    <source>
        <dbReference type="SAM" id="MobiDB-lite"/>
    </source>
</evidence>
<dbReference type="InterPro" id="IPR036317">
    <property type="entry name" value="Cullin_homology_sf"/>
</dbReference>
<dbReference type="Pfam" id="PF26557">
    <property type="entry name" value="Cullin_AB"/>
    <property type="match status" value="1"/>
</dbReference>
<accession>A0A2P6NFB3</accession>
<dbReference type="InterPro" id="IPR001373">
    <property type="entry name" value="Cullin_N"/>
</dbReference>
<dbReference type="Gene3D" id="1.20.1310.10">
    <property type="entry name" value="Cullin Repeats"/>
    <property type="match status" value="4"/>
</dbReference>
<evidence type="ECO:0000259" key="11">
    <source>
        <dbReference type="PROSITE" id="PS50069"/>
    </source>
</evidence>
<keyword evidence="4" id="KW-0833">Ubl conjugation pathway</keyword>
<dbReference type="Gene3D" id="3.30.230.130">
    <property type="entry name" value="Cullin, Chain C, Domain 2"/>
    <property type="match status" value="1"/>
</dbReference>
<dbReference type="InterPro" id="IPR016158">
    <property type="entry name" value="Cullin_homology"/>
</dbReference>
<dbReference type="SUPFAM" id="SSF46785">
    <property type="entry name" value="Winged helix' DNA-binding domain"/>
    <property type="match status" value="1"/>
</dbReference>
<dbReference type="GO" id="GO:0016567">
    <property type="term" value="P:protein ubiquitination"/>
    <property type="evidence" value="ECO:0007669"/>
    <property type="project" value="UniProtKB-UniPathway"/>
</dbReference>
<dbReference type="SMART" id="SM00884">
    <property type="entry name" value="Cullin_Nedd8"/>
    <property type="match status" value="1"/>
</dbReference>
<dbReference type="InterPro" id="IPR045093">
    <property type="entry name" value="Cullin"/>
</dbReference>
<evidence type="ECO:0000256" key="1">
    <source>
        <dbReference type="ARBA" id="ARBA00004906"/>
    </source>
</evidence>
<dbReference type="InterPro" id="IPR059120">
    <property type="entry name" value="Cullin-like_AB"/>
</dbReference>
<dbReference type="PROSITE" id="PS50069">
    <property type="entry name" value="CULLIN_2"/>
    <property type="match status" value="1"/>
</dbReference>
<keyword evidence="13" id="KW-1185">Reference proteome</keyword>
<comment type="similarity">
    <text evidence="2 7 8">Belongs to the cullin family.</text>
</comment>
<evidence type="ECO:0000256" key="2">
    <source>
        <dbReference type="ARBA" id="ARBA00006019"/>
    </source>
</evidence>
<evidence type="ECO:0000313" key="12">
    <source>
        <dbReference type="EMBL" id="PRP82656.1"/>
    </source>
</evidence>
<keyword evidence="10" id="KW-0812">Transmembrane</keyword>
<dbReference type="GO" id="GO:0006511">
    <property type="term" value="P:ubiquitin-dependent protein catabolic process"/>
    <property type="evidence" value="ECO:0007669"/>
    <property type="project" value="InterPro"/>
</dbReference>
<dbReference type="OrthoDB" id="435621at2759"/>
<proteinExistence type="inferred from homology"/>
<dbReference type="Pfam" id="PF00888">
    <property type="entry name" value="Cullin"/>
    <property type="match status" value="1"/>
</dbReference>
<dbReference type="Pfam" id="PF10557">
    <property type="entry name" value="Cullin_Nedd8"/>
    <property type="match status" value="1"/>
</dbReference>
<dbReference type="SUPFAM" id="SSF75632">
    <property type="entry name" value="Cullin homology domain"/>
    <property type="match status" value="1"/>
</dbReference>
<dbReference type="GO" id="GO:0031625">
    <property type="term" value="F:ubiquitin protein ligase binding"/>
    <property type="evidence" value="ECO:0007669"/>
    <property type="project" value="InterPro"/>
</dbReference>
<comment type="pathway">
    <text evidence="1">Protein modification; protein ubiquitination.</text>
</comment>
<dbReference type="InterPro" id="IPR036388">
    <property type="entry name" value="WH-like_DNA-bd_sf"/>
</dbReference>
<keyword evidence="10" id="KW-1133">Transmembrane helix</keyword>
<dbReference type="EMBL" id="MDYQ01000099">
    <property type="protein sequence ID" value="PRP82656.1"/>
    <property type="molecule type" value="Genomic_DNA"/>
</dbReference>
<dbReference type="InterPro" id="IPR019559">
    <property type="entry name" value="Cullin_neddylation_domain"/>
</dbReference>
<feature type="compositionally biased region" description="Polar residues" evidence="9">
    <location>
        <begin position="112"/>
        <end position="121"/>
    </location>
</feature>
<keyword evidence="10" id="KW-0472">Membrane</keyword>
<dbReference type="InterPro" id="IPR016159">
    <property type="entry name" value="Cullin_repeat-like_dom_sf"/>
</dbReference>
<gene>
    <name evidence="12" type="ORF">PROFUN_09767</name>
</gene>
<evidence type="ECO:0000256" key="4">
    <source>
        <dbReference type="ARBA" id="ARBA00022786"/>
    </source>
</evidence>
<dbReference type="InParanoid" id="A0A2P6NFB3"/>
<evidence type="ECO:0000256" key="3">
    <source>
        <dbReference type="ARBA" id="ARBA00022499"/>
    </source>
</evidence>
<dbReference type="SUPFAM" id="SSF74788">
    <property type="entry name" value="Cullin repeat-like"/>
    <property type="match status" value="1"/>
</dbReference>
<evidence type="ECO:0000256" key="6">
    <source>
        <dbReference type="ARBA" id="ARBA00040451"/>
    </source>
</evidence>
<keyword evidence="5" id="KW-0832">Ubl conjugation</keyword>
<organism evidence="12 13">
    <name type="scientific">Planoprotostelium fungivorum</name>
    <dbReference type="NCBI Taxonomy" id="1890364"/>
    <lineage>
        <taxon>Eukaryota</taxon>
        <taxon>Amoebozoa</taxon>
        <taxon>Evosea</taxon>
        <taxon>Variosea</taxon>
        <taxon>Cavosteliida</taxon>
        <taxon>Cavosteliaceae</taxon>
        <taxon>Planoprotostelium</taxon>
    </lineage>
</organism>
<evidence type="ECO:0000256" key="7">
    <source>
        <dbReference type="PROSITE-ProRule" id="PRU00330"/>
    </source>
</evidence>
<dbReference type="Gene3D" id="1.10.10.10">
    <property type="entry name" value="Winged helix-like DNA-binding domain superfamily/Winged helix DNA-binding domain"/>
    <property type="match status" value="1"/>
</dbReference>
<feature type="region of interest" description="Disordered" evidence="9">
    <location>
        <begin position="102"/>
        <end position="122"/>
    </location>
</feature>
<reference evidence="12 13" key="1">
    <citation type="journal article" date="2018" name="Genome Biol. Evol.">
        <title>Multiple Roots of Fruiting Body Formation in Amoebozoa.</title>
        <authorList>
            <person name="Hillmann F."/>
            <person name="Forbes G."/>
            <person name="Novohradska S."/>
            <person name="Ferling I."/>
            <person name="Riege K."/>
            <person name="Groth M."/>
            <person name="Westermann M."/>
            <person name="Marz M."/>
            <person name="Spaller T."/>
            <person name="Winckler T."/>
            <person name="Schaap P."/>
            <person name="Glockner G."/>
        </authorList>
    </citation>
    <scope>NUCLEOTIDE SEQUENCE [LARGE SCALE GENOMIC DNA]</scope>
    <source>
        <strain evidence="12 13">Jena</strain>
    </source>
</reference>
<dbReference type="FunFam" id="1.20.1310.10:FF:000014">
    <property type="entry name" value="Cullin 5"/>
    <property type="match status" value="1"/>
</dbReference>
<comment type="caution">
    <text evidence="12">The sequence shown here is derived from an EMBL/GenBank/DDBJ whole genome shotgun (WGS) entry which is preliminary data.</text>
</comment>
<sequence length="988" mass="114127">MSFSWLRDISFTSLRANTDSQLLPDFRKLVRLNEFDCASSVVTIVDQTAIATSVTFAVLSLTALLTAGVIYILLKHQAEACERLIKCQTYLEDPLAMTADDRESVGKRRVGSPTSSCSTPSYKGPIHRWPHRIIRGGAPVGLPTSNRNPLTARYTINTTPLYNEKIVFLTRKPFHEGTGRSSRRPYIQTLIMSAQKQDVNFERDWPLALTTLEIILKAFETGQGIKYKEWMNTYNVVFSLAIAQQEPKIYPALAEVFKNFVNRQSKVTFPNTTSYSPQFEIIIDKQDGDLMLREYLKLFLNFTRSAESISKICKYMERYWIPNHMGRQVNNIEVRNNYPLALVCWRGSCFDPIKDKLVPSVLDLLDRDRSGDKQDKQLVRQFVESYIQFDAIGPMEGQQFYEKEFESRYIQRLKSFYAQESTDFLSKNGVSQYLYKAEARIEEEKDNSSLLAAYLSTSEPKIKQALDEVLIEKHLEIIQQDLIRMLKEDKNEDMKRVYFLLSRVASSLPAAARTMNEFLIGEGSKIVADQKDKRDVKDSIPNAVLFVRNLMQFYDKYSVLVSTCFSSNAHFKTALDKAFREIMNQEAGIFNIPRLLNFFIDNVVKGKEKDYTTEEEIDDVLQKLVSLFTYLQDKDEFFEYYRKALCKRLLSKGKQYNENAEKSFLSKLKQQSGDAAIRKLQGMFTDVQDESLSSSRANFEEFNGGTSKIDGVDLEVSVLNESHWPIPGSQKFPLVLTSNLLNCQKKFQTFYEKKGEKRKLQWLYNYGTVTLASRFNNTKLQMQLVLTPLQASILMCFNSNPRQSFEDIFIHLWPTQPSSRSTLTTSTGGSVHDTSLEEVLKYAIQPLVYWKCRVLQKEGESAEEAKKENINNTDVFVLRDRIPQAPGKKLPRKIPFPMGSAKQTQKEAQQDHELVMKQREFEIDAAMVRVLKMRNRIEWNKVQVEVINMLQSRFTPEAKLMKKRLESLIERQFMERDEMDPKFIVYVA</sequence>
<protein>
    <recommendedName>
        <fullName evidence="6">Cullin-5</fullName>
    </recommendedName>
</protein>